<dbReference type="Pfam" id="PF03732">
    <property type="entry name" value="Retrotrans_gag"/>
    <property type="match status" value="1"/>
</dbReference>
<feature type="compositionally biased region" description="Gly residues" evidence="1">
    <location>
        <begin position="286"/>
        <end position="296"/>
    </location>
</feature>
<gene>
    <name evidence="3" type="ORF">Slati_2747600</name>
</gene>
<evidence type="ECO:0000313" key="3">
    <source>
        <dbReference type="EMBL" id="KAL0434133.1"/>
    </source>
</evidence>
<evidence type="ECO:0000259" key="2">
    <source>
        <dbReference type="Pfam" id="PF03732"/>
    </source>
</evidence>
<reference evidence="3" key="2">
    <citation type="journal article" date="2024" name="Plant">
        <title>Genomic evolution and insights into agronomic trait innovations of Sesamum species.</title>
        <authorList>
            <person name="Miao H."/>
            <person name="Wang L."/>
            <person name="Qu L."/>
            <person name="Liu H."/>
            <person name="Sun Y."/>
            <person name="Le M."/>
            <person name="Wang Q."/>
            <person name="Wei S."/>
            <person name="Zheng Y."/>
            <person name="Lin W."/>
            <person name="Duan Y."/>
            <person name="Cao H."/>
            <person name="Xiong S."/>
            <person name="Wang X."/>
            <person name="Wei L."/>
            <person name="Li C."/>
            <person name="Ma Q."/>
            <person name="Ju M."/>
            <person name="Zhao R."/>
            <person name="Li G."/>
            <person name="Mu C."/>
            <person name="Tian Q."/>
            <person name="Mei H."/>
            <person name="Zhang T."/>
            <person name="Gao T."/>
            <person name="Zhang H."/>
        </authorList>
    </citation>
    <scope>NUCLEOTIDE SEQUENCE</scope>
    <source>
        <strain evidence="3">KEN1</strain>
    </source>
</reference>
<reference evidence="3" key="1">
    <citation type="submission" date="2020-06" db="EMBL/GenBank/DDBJ databases">
        <authorList>
            <person name="Li T."/>
            <person name="Hu X."/>
            <person name="Zhang T."/>
            <person name="Song X."/>
            <person name="Zhang H."/>
            <person name="Dai N."/>
            <person name="Sheng W."/>
            <person name="Hou X."/>
            <person name="Wei L."/>
        </authorList>
    </citation>
    <scope>NUCLEOTIDE SEQUENCE</scope>
    <source>
        <strain evidence="3">KEN1</strain>
        <tissue evidence="3">Leaf</tissue>
    </source>
</reference>
<organism evidence="3">
    <name type="scientific">Sesamum latifolium</name>
    <dbReference type="NCBI Taxonomy" id="2727402"/>
    <lineage>
        <taxon>Eukaryota</taxon>
        <taxon>Viridiplantae</taxon>
        <taxon>Streptophyta</taxon>
        <taxon>Embryophyta</taxon>
        <taxon>Tracheophyta</taxon>
        <taxon>Spermatophyta</taxon>
        <taxon>Magnoliopsida</taxon>
        <taxon>eudicotyledons</taxon>
        <taxon>Gunneridae</taxon>
        <taxon>Pentapetalae</taxon>
        <taxon>asterids</taxon>
        <taxon>lamiids</taxon>
        <taxon>Lamiales</taxon>
        <taxon>Pedaliaceae</taxon>
        <taxon>Sesamum</taxon>
    </lineage>
</organism>
<dbReference type="PANTHER" id="PTHR34482:SF36">
    <property type="entry name" value="RETROTRANSPOSON GAG DOMAIN-CONTAINING PROTEIN"/>
    <property type="match status" value="1"/>
</dbReference>
<dbReference type="InterPro" id="IPR005162">
    <property type="entry name" value="Retrotrans_gag_dom"/>
</dbReference>
<feature type="region of interest" description="Disordered" evidence="1">
    <location>
        <begin position="229"/>
        <end position="298"/>
    </location>
</feature>
<protein>
    <recommendedName>
        <fullName evidence="2">Retrotransposon gag domain-containing protein</fullName>
    </recommendedName>
</protein>
<feature type="region of interest" description="Disordered" evidence="1">
    <location>
        <begin position="1"/>
        <end position="52"/>
    </location>
</feature>
<proteinExistence type="predicted"/>
<evidence type="ECO:0000256" key="1">
    <source>
        <dbReference type="SAM" id="MobiDB-lite"/>
    </source>
</evidence>
<dbReference type="PANTHER" id="PTHR34482">
    <property type="entry name" value="DNA DAMAGE-INDUCIBLE PROTEIN 1-LIKE"/>
    <property type="match status" value="1"/>
</dbReference>
<name>A0AAW2VYF3_9LAMI</name>
<comment type="caution">
    <text evidence="3">The sequence shown here is derived from an EMBL/GenBank/DDBJ whole genome shotgun (WGS) entry which is preliminary data.</text>
</comment>
<dbReference type="AlphaFoldDB" id="A0AAW2VYF3"/>
<sequence>MASQGARADPVASREESGESVEGSVAPASAGGVEVGREGVGADAPRPPGGAPVVGLPPEYAQIFQMAFQAQAQAQAQLLAQEDGATEFEGTLDPEIAERWWEKVSEEGIRAEKLLGLSFKKSLMISTDQMYRDKKRMEFLNLVQGDNQTVAEYELRFAALAKYAPEAVVTQEDRCYRFEQGLRPEIRKGLAVRITDFKTLVESAVRMEEAVTEEKKRLEEKRKSTYIVGESSRSTKRGTGRSFSLGGGNFSRGGPAFRGSSGPRFDGPMGFNRGSLGRSSSTMPSGGSGRGVGQSYGRGPAFPPSCSICGRQHLGHVGDEMI</sequence>
<accession>A0AAW2VYF3</accession>
<dbReference type="EMBL" id="JACGWN010000009">
    <property type="protein sequence ID" value="KAL0434133.1"/>
    <property type="molecule type" value="Genomic_DNA"/>
</dbReference>
<feature type="domain" description="Retrotransposon gag" evidence="2">
    <location>
        <begin position="97"/>
        <end position="184"/>
    </location>
</feature>